<reference evidence="2" key="1">
    <citation type="journal article" date="2014" name="Int. J. Syst. Evol. Microbiol.">
        <title>Complete genome sequence of Corynebacterium casei LMG S-19264T (=DSM 44701T), isolated from a smear-ripened cheese.</title>
        <authorList>
            <consortium name="US DOE Joint Genome Institute (JGI-PGF)"/>
            <person name="Walter F."/>
            <person name="Albersmeier A."/>
            <person name="Kalinowski J."/>
            <person name="Ruckert C."/>
        </authorList>
    </citation>
    <scope>NUCLEOTIDE SEQUENCE</scope>
    <source>
        <strain evidence="2">JCM 3276</strain>
    </source>
</reference>
<comment type="caution">
    <text evidence="2">The sequence shown here is derived from an EMBL/GenBank/DDBJ whole genome shotgun (WGS) entry which is preliminary data.</text>
</comment>
<dbReference type="Proteomes" id="UP000660680">
    <property type="component" value="Unassembled WGS sequence"/>
</dbReference>
<proteinExistence type="predicted"/>
<dbReference type="EMBL" id="BMRB01000007">
    <property type="protein sequence ID" value="GGS54681.1"/>
    <property type="molecule type" value="Genomic_DNA"/>
</dbReference>
<organism evidence="2 3">
    <name type="scientific">Actinokineospora fastidiosa</name>
    <dbReference type="NCBI Taxonomy" id="1816"/>
    <lineage>
        <taxon>Bacteria</taxon>
        <taxon>Bacillati</taxon>
        <taxon>Actinomycetota</taxon>
        <taxon>Actinomycetes</taxon>
        <taxon>Pseudonocardiales</taxon>
        <taxon>Pseudonocardiaceae</taxon>
        <taxon>Actinokineospora</taxon>
    </lineage>
</organism>
<feature type="signal peptide" evidence="1">
    <location>
        <begin position="1"/>
        <end position="23"/>
    </location>
</feature>
<dbReference type="AlphaFoldDB" id="A0A918GSD4"/>
<protein>
    <submittedName>
        <fullName evidence="2">Uncharacterized protein</fullName>
    </submittedName>
</protein>
<gene>
    <name evidence="2" type="ORF">GCM10010171_57290</name>
</gene>
<evidence type="ECO:0000256" key="1">
    <source>
        <dbReference type="SAM" id="SignalP"/>
    </source>
</evidence>
<accession>A0A918GSD4</accession>
<keyword evidence="3" id="KW-1185">Reference proteome</keyword>
<keyword evidence="1" id="KW-0732">Signal</keyword>
<sequence length="103" mass="11252">MRVALAMAVVVTAAVGMPNSAAAATGAFKVNGHTVLHDPDDYRCYRQSIGFMDSVHNDTDRRARYYATVNGQGRCVDYKDSTPPKSYDAFIPSTEGIMFVLNN</sequence>
<feature type="chain" id="PRO_5037369235" evidence="1">
    <location>
        <begin position="24"/>
        <end position="103"/>
    </location>
</feature>
<evidence type="ECO:0000313" key="2">
    <source>
        <dbReference type="EMBL" id="GGS54681.1"/>
    </source>
</evidence>
<evidence type="ECO:0000313" key="3">
    <source>
        <dbReference type="Proteomes" id="UP000660680"/>
    </source>
</evidence>
<name>A0A918GSD4_9PSEU</name>
<reference evidence="2" key="2">
    <citation type="submission" date="2020-09" db="EMBL/GenBank/DDBJ databases">
        <authorList>
            <person name="Sun Q."/>
            <person name="Ohkuma M."/>
        </authorList>
    </citation>
    <scope>NUCLEOTIDE SEQUENCE</scope>
    <source>
        <strain evidence="2">JCM 3276</strain>
    </source>
</reference>